<dbReference type="AlphaFoldDB" id="A0A5E8CI91"/>
<evidence type="ECO:0000259" key="1">
    <source>
        <dbReference type="Pfam" id="PF00350"/>
    </source>
</evidence>
<dbReference type="InterPro" id="IPR027417">
    <property type="entry name" value="P-loop_NTPase"/>
</dbReference>
<protein>
    <submittedName>
        <fullName evidence="2">Dynamin family</fullName>
    </submittedName>
</protein>
<organism evidence="2">
    <name type="scientific">seawater metagenome</name>
    <dbReference type="NCBI Taxonomy" id="1561972"/>
    <lineage>
        <taxon>unclassified sequences</taxon>
        <taxon>metagenomes</taxon>
        <taxon>ecological metagenomes</taxon>
    </lineage>
</organism>
<reference evidence="2" key="1">
    <citation type="submission" date="2019-09" db="EMBL/GenBank/DDBJ databases">
        <authorList>
            <person name="Needham M D."/>
        </authorList>
    </citation>
    <scope>NUCLEOTIDE SEQUENCE</scope>
</reference>
<dbReference type="Pfam" id="PF00350">
    <property type="entry name" value="Dynamin_N"/>
    <property type="match status" value="1"/>
</dbReference>
<proteinExistence type="predicted"/>
<dbReference type="Gene3D" id="3.40.50.300">
    <property type="entry name" value="P-loop containing nucleotide triphosphate hydrolases"/>
    <property type="match status" value="1"/>
</dbReference>
<evidence type="ECO:0000313" key="2">
    <source>
        <dbReference type="EMBL" id="VVU95078.1"/>
    </source>
</evidence>
<dbReference type="InterPro" id="IPR045063">
    <property type="entry name" value="Dynamin_N"/>
</dbReference>
<name>A0A5E8CI91_9ZZZZ</name>
<gene>
    <name evidence="2" type="ORF">CPAV1605_803</name>
</gene>
<dbReference type="EMBL" id="CABVLZ010000003">
    <property type="protein sequence ID" value="VVU95078.1"/>
    <property type="molecule type" value="Genomic_DNA"/>
</dbReference>
<dbReference type="SUPFAM" id="SSF52540">
    <property type="entry name" value="P-loop containing nucleoside triphosphate hydrolases"/>
    <property type="match status" value="1"/>
</dbReference>
<feature type="domain" description="Dynamin N-terminal" evidence="1">
    <location>
        <begin position="13"/>
        <end position="171"/>
    </location>
</feature>
<sequence length="682" mass="80447">MNFEDDERYQINIAICGAVSAGKSTLLNSLFVSQYSDMKIKRTTMTPQVYYENQKCSKSVNNEIKEANTLINKKLLEKGEKGEQVNIEDIKETTYTVPPVYNLVSLHPNVMLTVYDIPGLNDGTNNVYYEYLEKNFYKFDIILFIIDINSALNTSDEVKILENILEYSKRNLDNYNIHNKLIVLANKCDDMSFGEKGEFVLDDEFSEMYDQINKIVKQKVQKIFPSLEYSILPLASEDSYIYRMYDRDPEYDLDIKHVNKFGYYEYGKSRWNKLSDQAKKEKIKHLMKDIDIDDTLTLTGFNEFKKKLQVYLKPKEQYKYLLNHILYNINKLDNYKQIDIMEDVKIFYKYFERIKSLNNIFSINKFCKFTEVINKYFENYTEKIIKGYINIENDSLLNNTNIDVVLKIKDQLDEICMLFQANIPSIKALEMNQHITTSVNKVLVNDINSKTKPIKLAYDYFMKLFKYGYEITKEITFNFFTNNNMLKQNPKKIIEYFEDLEMKKLITFSDKVENIEKMLITIYNNGFRNTYIPENSINLMWASYLTDTFWHSQNSEYFSFDSGNANIPSVFLNLGIASKRNVVKYGFHNDPNLELIMKPEYNDYLELERYYLSLIDCGKTQKTKYHIEDTNIFIPSVQVNAIQIQDSNYSYDIQDANLSDDLDRELGLSNTKSRKKKGKKKK</sequence>
<accession>A0A5E8CI91</accession>